<gene>
    <name evidence="1" type="ORF">PENSUB_6088</name>
</gene>
<accession>A0A1Q5U4V2</accession>
<proteinExistence type="predicted"/>
<dbReference type="EMBL" id="MNBE01000582">
    <property type="protein sequence ID" value="OKP07499.1"/>
    <property type="molecule type" value="Genomic_DNA"/>
</dbReference>
<organism evidence="1 2">
    <name type="scientific">Penicillium subrubescens</name>
    <dbReference type="NCBI Taxonomy" id="1316194"/>
    <lineage>
        <taxon>Eukaryota</taxon>
        <taxon>Fungi</taxon>
        <taxon>Dikarya</taxon>
        <taxon>Ascomycota</taxon>
        <taxon>Pezizomycotina</taxon>
        <taxon>Eurotiomycetes</taxon>
        <taxon>Eurotiomycetidae</taxon>
        <taxon>Eurotiales</taxon>
        <taxon>Aspergillaceae</taxon>
        <taxon>Penicillium</taxon>
    </lineage>
</organism>
<evidence type="ECO:0000313" key="1">
    <source>
        <dbReference type="EMBL" id="OKP07499.1"/>
    </source>
</evidence>
<comment type="caution">
    <text evidence="1">The sequence shown here is derived from an EMBL/GenBank/DDBJ whole genome shotgun (WGS) entry which is preliminary data.</text>
</comment>
<keyword evidence="2" id="KW-1185">Reference proteome</keyword>
<dbReference type="OrthoDB" id="62952at2759"/>
<dbReference type="AlphaFoldDB" id="A0A1Q5U4V2"/>
<sequence length="111" mass="12524">MSQELEVTLRIDYYCDCVTQGDFKAKLDTYGWKLRAFDVDSWSSLEWSSSDSGSFKNPHKVSPLSLENLSTPSPLTRYQSSSCYGAIQAIQAIEAIQNQHVDSPFLPRPSR</sequence>
<evidence type="ECO:0000313" key="2">
    <source>
        <dbReference type="Proteomes" id="UP000186955"/>
    </source>
</evidence>
<dbReference type="Proteomes" id="UP000186955">
    <property type="component" value="Unassembled WGS sequence"/>
</dbReference>
<reference evidence="1 2" key="1">
    <citation type="submission" date="2016-10" db="EMBL/GenBank/DDBJ databases">
        <title>Genome sequence of the ascomycete fungus Penicillium subrubescens.</title>
        <authorList>
            <person name="De Vries R.P."/>
            <person name="Peng M."/>
            <person name="Dilokpimol A."/>
            <person name="Hilden K."/>
            <person name="Makela M.R."/>
            <person name="Grigoriev I."/>
            <person name="Riley R."/>
            <person name="Granchi Z."/>
        </authorList>
    </citation>
    <scope>NUCLEOTIDE SEQUENCE [LARGE SCALE GENOMIC DNA]</scope>
    <source>
        <strain evidence="1 2">CBS 132785</strain>
    </source>
</reference>
<name>A0A1Q5U4V2_9EURO</name>
<protein>
    <submittedName>
        <fullName evidence="1">Uncharacterized protein</fullName>
    </submittedName>
</protein>